<gene>
    <name evidence="1" type="ORF">E3N88_09280</name>
</gene>
<organism evidence="1 2">
    <name type="scientific">Mikania micrantha</name>
    <name type="common">bitter vine</name>
    <dbReference type="NCBI Taxonomy" id="192012"/>
    <lineage>
        <taxon>Eukaryota</taxon>
        <taxon>Viridiplantae</taxon>
        <taxon>Streptophyta</taxon>
        <taxon>Embryophyta</taxon>
        <taxon>Tracheophyta</taxon>
        <taxon>Spermatophyta</taxon>
        <taxon>Magnoliopsida</taxon>
        <taxon>eudicotyledons</taxon>
        <taxon>Gunneridae</taxon>
        <taxon>Pentapetalae</taxon>
        <taxon>asterids</taxon>
        <taxon>campanulids</taxon>
        <taxon>Asterales</taxon>
        <taxon>Asteraceae</taxon>
        <taxon>Asteroideae</taxon>
        <taxon>Heliantheae alliance</taxon>
        <taxon>Eupatorieae</taxon>
        <taxon>Mikania</taxon>
    </lineage>
</organism>
<evidence type="ECO:0000313" key="1">
    <source>
        <dbReference type="EMBL" id="KAD6454574.1"/>
    </source>
</evidence>
<comment type="caution">
    <text evidence="1">The sequence shown here is derived from an EMBL/GenBank/DDBJ whole genome shotgun (WGS) entry which is preliminary data.</text>
</comment>
<dbReference type="EMBL" id="SZYD01000004">
    <property type="protein sequence ID" value="KAD6454574.1"/>
    <property type="molecule type" value="Genomic_DNA"/>
</dbReference>
<evidence type="ECO:0000313" key="2">
    <source>
        <dbReference type="Proteomes" id="UP000326396"/>
    </source>
</evidence>
<name>A0A5N6PIP0_9ASTR</name>
<sequence length="92" mass="10634">MEPWKYTKYPPPKIKKSVPVHMSVADDTLRDFKLWYFDELSYGVVIVRDYGDLFILDPVDLLKFGRTDMTSRTTALGCYTQHDRSTATGPNL</sequence>
<keyword evidence="2" id="KW-1185">Reference proteome</keyword>
<reference evidence="1 2" key="1">
    <citation type="submission" date="2019-05" db="EMBL/GenBank/DDBJ databases">
        <title>Mikania micrantha, genome provides insights into the molecular mechanism of rapid growth.</title>
        <authorList>
            <person name="Liu B."/>
        </authorList>
    </citation>
    <scope>NUCLEOTIDE SEQUENCE [LARGE SCALE GENOMIC DNA]</scope>
    <source>
        <strain evidence="1">NLD-2019</strain>
        <tissue evidence="1">Leaf</tissue>
    </source>
</reference>
<accession>A0A5N6PIP0</accession>
<dbReference type="AlphaFoldDB" id="A0A5N6PIP0"/>
<dbReference type="Proteomes" id="UP000326396">
    <property type="component" value="Linkage Group LG12"/>
</dbReference>
<proteinExistence type="predicted"/>
<protein>
    <submittedName>
        <fullName evidence="1">Uncharacterized protein</fullName>
    </submittedName>
</protein>